<dbReference type="InterPro" id="IPR006315">
    <property type="entry name" value="OM_autotransptr_brl_dom"/>
</dbReference>
<dbReference type="RefSeq" id="WP_250915340.1">
    <property type="nucleotide sequence ID" value="NZ_JAMXLX010000005.1"/>
</dbReference>
<evidence type="ECO:0000313" key="4">
    <source>
        <dbReference type="Proteomes" id="UP001155380"/>
    </source>
</evidence>
<dbReference type="PROSITE" id="PS51257">
    <property type="entry name" value="PROKAR_LIPOPROTEIN"/>
    <property type="match status" value="1"/>
</dbReference>
<feature type="signal peptide" evidence="1">
    <location>
        <begin position="1"/>
        <end position="32"/>
    </location>
</feature>
<organism evidence="3 4">
    <name type="scientific">Ciceribacter sichuanensis</name>
    <dbReference type="NCBI Taxonomy" id="2949647"/>
    <lineage>
        <taxon>Bacteria</taxon>
        <taxon>Pseudomonadati</taxon>
        <taxon>Pseudomonadota</taxon>
        <taxon>Alphaproteobacteria</taxon>
        <taxon>Hyphomicrobiales</taxon>
        <taxon>Rhizobiaceae</taxon>
        <taxon>Ciceribacter</taxon>
    </lineage>
</organism>
<dbReference type="Gene3D" id="2.40.128.130">
    <property type="entry name" value="Autotransporter beta-domain"/>
    <property type="match status" value="1"/>
</dbReference>
<dbReference type="GO" id="GO:0019867">
    <property type="term" value="C:outer membrane"/>
    <property type="evidence" value="ECO:0007669"/>
    <property type="project" value="InterPro"/>
</dbReference>
<name>A0AAJ1BYN9_9HYPH</name>
<dbReference type="InterPro" id="IPR036709">
    <property type="entry name" value="Autotransporte_beta_dom_sf"/>
</dbReference>
<protein>
    <submittedName>
        <fullName evidence="3">Autotransporter domain-containing protein</fullName>
    </submittedName>
</protein>
<keyword evidence="1" id="KW-0732">Signal</keyword>
<feature type="chain" id="PRO_5042586744" evidence="1">
    <location>
        <begin position="33"/>
        <end position="1210"/>
    </location>
</feature>
<gene>
    <name evidence="3" type="ORF">NBH21_16515</name>
</gene>
<accession>A0AAJ1BYN9</accession>
<dbReference type="NCBIfam" id="TIGR01414">
    <property type="entry name" value="autotrans_barl"/>
    <property type="match status" value="1"/>
</dbReference>
<dbReference type="NCBIfam" id="TIGR04393">
    <property type="entry name" value="rpt_T5SS_PEPC"/>
    <property type="match status" value="9"/>
</dbReference>
<feature type="domain" description="Autotransporter" evidence="2">
    <location>
        <begin position="934"/>
        <end position="1210"/>
    </location>
</feature>
<evidence type="ECO:0000313" key="3">
    <source>
        <dbReference type="EMBL" id="MCO5958382.1"/>
    </source>
</evidence>
<dbReference type="SMART" id="SM00869">
    <property type="entry name" value="Autotransporter"/>
    <property type="match status" value="1"/>
</dbReference>
<dbReference type="EMBL" id="JAMXLX010000005">
    <property type="protein sequence ID" value="MCO5958382.1"/>
    <property type="molecule type" value="Genomic_DNA"/>
</dbReference>
<dbReference type="InterPro" id="IPR005546">
    <property type="entry name" value="Autotransporte_beta"/>
</dbReference>
<dbReference type="InterPro" id="IPR030895">
    <property type="entry name" value="T5SS_PEPC_rpt"/>
</dbReference>
<dbReference type="SUPFAM" id="SSF103515">
    <property type="entry name" value="Autotransporter"/>
    <property type="match status" value="1"/>
</dbReference>
<dbReference type="PROSITE" id="PS51208">
    <property type="entry name" value="AUTOTRANSPORTER"/>
    <property type="match status" value="1"/>
</dbReference>
<dbReference type="Proteomes" id="UP001155380">
    <property type="component" value="Unassembled WGS sequence"/>
</dbReference>
<dbReference type="Pfam" id="PF03797">
    <property type="entry name" value="Autotransporter"/>
    <property type="match status" value="1"/>
</dbReference>
<dbReference type="AlphaFoldDB" id="A0AAJ1BYN9"/>
<reference evidence="3" key="1">
    <citation type="submission" date="2022-06" db="EMBL/GenBank/DDBJ databases">
        <authorList>
            <person name="Sun Q."/>
        </authorList>
    </citation>
    <scope>NUCLEOTIDE SEQUENCE</scope>
    <source>
        <strain evidence="3">S101</strain>
    </source>
</reference>
<comment type="caution">
    <text evidence="3">The sequence shown here is derived from an EMBL/GenBank/DDBJ whole genome shotgun (WGS) entry which is preliminary data.</text>
</comment>
<sequence length="1210" mass="120153">MKSDRYTRLGRLSSTSILALSFACGLSSMAQADSVFWSGTAGDNDWFNNANWVWGGHTPAAGDDARIDTTGVLLGGAAGFAGNLFVGLGSTADLSVQSDLTTGSASLGWSAGSQGTVSISGAGNVWNNSSSITVGNDGTGLINILDGAEVASGSFYIGGGPAGAGTVTLQDNSKLFATGYLYVGYGGGAVDGADGHLYIYSGSDATSVNGVIADGLNTTGAVLVDGAGSTWNNLSLLVVGGGGVGTLDITDGGYVHSGSATIANLATASGSTVTVDGPGSEWSIDTSLVVGGSTEGYLDITNGGVVGAATASLGYASGGNGHVSVAGANSTWTVTSDLYVGLDGTGDVSVEASGLVEAGAVYLGYANAAVGAITVDDAVLNVTDRIGVGYDGTGTLTVRDGGTVHSDGAILGWNATGHGTASVSGTGSRWENTDTLYVGNLGDGFLTIAAGGVVTSTDGYVGTENGSDSEATVTGAGSSWEMSGAFLVGHNTGSQGTVTISAGGSISALQGILGDLAGSVGTMTVTGAGSTWSALVDSSVLYSGDLNVGRFGTGYLTVTDGGSVVGNRLHIGNEAGSSGTVAVSGAGSNLTIAGRLSVGIEGDGVLTVSNDATVSADRIVIADDATSSGTLNIGAARGQTASAAGTINASTVVFGDGDGEIVFNHTGSSYVFASDVEGTGTLSFLSGLTKLTGDYSAFTGDLSIAGGLVSVNTSTLTAVANVLSGATLGGSGTLGNVAVASGGTVAPGNSIGTLTVANISFASGSTYSVEIDDAGRSDLLHATGTATINSGASVYFGPENGTDDGSTYSIGTVYTILTADGGVSGTFGSISDGFVFLDGTLIYDANNIYLTLSRNGTSFASLGQTRNQIAVGTALDSMASGDPVQSIVAGLGESAVRPAYDALSGEIHASAKGMLVDDSRFVRDGLNARLLAGEATGERGFWMSSFGSWAKADSDGNAASLEHNTGGFLGGADAVFLEDWRLGLAGGYSRTSFDVDGRNSSGTSDNYSLGVYGGRSLGAFDLRFGGAYTWHQISTDRSVDIGSFSEDLDADYDASTAQFFGEASYGIDTGIGHFSPFAGLAHVLLHTDRMTETGGDAAISAASDDYAVTYSTLGLRASAPVDLGGMPIGLQGMVGWRHAFGDATPTSEHAFATGDAFTVAGTPIARDVAVFEAGLSVSLSKTATFGVSYAGQAGGGDWEQQIKGRFDVRF</sequence>
<evidence type="ECO:0000256" key="1">
    <source>
        <dbReference type="SAM" id="SignalP"/>
    </source>
</evidence>
<proteinExistence type="predicted"/>
<evidence type="ECO:0000259" key="2">
    <source>
        <dbReference type="PROSITE" id="PS51208"/>
    </source>
</evidence>